<sequence>MPTYEQIPGLIIQFKDGTTELEVRAILEKYNLPTYNLIYNWDNRGYKHYIKVKKDKMPDVVGEGLNKDENWTDPLLYYFAKDDYIEPIPKATLFLIIGNFQNCYHDHDLY</sequence>
<dbReference type="PaxDb" id="269797-Mbar_A3392"/>
<evidence type="ECO:0000313" key="1">
    <source>
        <dbReference type="EMBL" id="AAZ72265.1"/>
    </source>
</evidence>
<organism evidence="1">
    <name type="scientific">Methanosarcina barkeri (strain Fusaro / DSM 804)</name>
    <dbReference type="NCBI Taxonomy" id="269797"/>
    <lineage>
        <taxon>Archaea</taxon>
        <taxon>Methanobacteriati</taxon>
        <taxon>Methanobacteriota</taxon>
        <taxon>Stenosarchaea group</taxon>
        <taxon>Methanomicrobia</taxon>
        <taxon>Methanosarcinales</taxon>
        <taxon>Methanosarcinaceae</taxon>
        <taxon>Methanosarcina</taxon>
    </lineage>
</organism>
<accession>Q466C7</accession>
<dbReference type="EMBL" id="CP000099">
    <property type="protein sequence ID" value="AAZ72265.1"/>
    <property type="molecule type" value="Genomic_DNA"/>
</dbReference>
<gene>
    <name evidence="1" type="ordered locus">Mbar_A3392</name>
</gene>
<protein>
    <submittedName>
        <fullName evidence="1">Uncharacterized protein</fullName>
    </submittedName>
</protein>
<dbReference type="OrthoDB" id="135514at2157"/>
<dbReference type="eggNOG" id="arCOG03623">
    <property type="taxonomic scope" value="Archaea"/>
</dbReference>
<dbReference type="HOGENOM" id="CLU_2433832_0_0_2"/>
<proteinExistence type="predicted"/>
<name>Q466C7_METBF</name>
<dbReference type="KEGG" id="mba:Mbar_A3392"/>
<reference evidence="1" key="1">
    <citation type="submission" date="2006-06" db="EMBL/GenBank/DDBJ databases">
        <title>Complete sequence of chromosome 1 of Methanosarcina barkeri str. fusaro.</title>
        <authorList>
            <person name="Copeland A."/>
            <person name="Lucas S."/>
            <person name="Lapidus A."/>
            <person name="Barry K."/>
            <person name="Detter J.C."/>
            <person name="Glavina T."/>
            <person name="Hammon N."/>
            <person name="Israni S."/>
            <person name="Pitluck S."/>
            <person name="Goodwin L.A."/>
            <person name="Saunders E.H."/>
            <person name="Schmutz J."/>
            <person name="Larimer F."/>
            <person name="Land M."/>
            <person name="Anderson I."/>
            <person name="Richardson P."/>
        </authorList>
    </citation>
    <scope>NUCLEOTIDE SEQUENCE</scope>
    <source>
        <strain evidence="1">Fusaro</strain>
    </source>
</reference>
<dbReference type="AlphaFoldDB" id="Q466C7"/>
<dbReference type="STRING" id="269797.Mbar_A3392"/>